<protein>
    <submittedName>
        <fullName evidence="2">Putative methyltransferase</fullName>
    </submittedName>
</protein>
<organism evidence="2">
    <name type="scientific">viral metagenome</name>
    <dbReference type="NCBI Taxonomy" id="1070528"/>
    <lineage>
        <taxon>unclassified sequences</taxon>
        <taxon>metagenomes</taxon>
        <taxon>organismal metagenomes</taxon>
    </lineage>
</organism>
<dbReference type="Pfam" id="PF08241">
    <property type="entry name" value="Methyltransf_11"/>
    <property type="match status" value="1"/>
</dbReference>
<dbReference type="GO" id="GO:0032259">
    <property type="term" value="P:methylation"/>
    <property type="evidence" value="ECO:0007669"/>
    <property type="project" value="UniProtKB-KW"/>
</dbReference>
<evidence type="ECO:0000259" key="1">
    <source>
        <dbReference type="Pfam" id="PF08241"/>
    </source>
</evidence>
<accession>A0A6M3J9B3</accession>
<dbReference type="InterPro" id="IPR013216">
    <property type="entry name" value="Methyltransf_11"/>
</dbReference>
<keyword evidence="2" id="KW-0489">Methyltransferase</keyword>
<dbReference type="AlphaFoldDB" id="A0A6M3J9B3"/>
<reference evidence="2" key="1">
    <citation type="submission" date="2020-03" db="EMBL/GenBank/DDBJ databases">
        <title>The deep terrestrial virosphere.</title>
        <authorList>
            <person name="Holmfeldt K."/>
            <person name="Nilsson E."/>
            <person name="Simone D."/>
            <person name="Lopez-Fernandez M."/>
            <person name="Wu X."/>
            <person name="de Brujin I."/>
            <person name="Lundin D."/>
            <person name="Andersson A."/>
            <person name="Bertilsson S."/>
            <person name="Dopson M."/>
        </authorList>
    </citation>
    <scope>NUCLEOTIDE SEQUENCE</scope>
    <source>
        <strain evidence="2">MM415B00382</strain>
    </source>
</reference>
<name>A0A6M3J9B3_9ZZZZ</name>
<dbReference type="EMBL" id="MT141542">
    <property type="protein sequence ID" value="QJA65667.1"/>
    <property type="molecule type" value="Genomic_DNA"/>
</dbReference>
<dbReference type="InterPro" id="IPR029063">
    <property type="entry name" value="SAM-dependent_MTases_sf"/>
</dbReference>
<feature type="domain" description="Methyltransferase type 11" evidence="1">
    <location>
        <begin position="51"/>
        <end position="95"/>
    </location>
</feature>
<evidence type="ECO:0000313" key="2">
    <source>
        <dbReference type="EMBL" id="QJA65667.1"/>
    </source>
</evidence>
<dbReference type="SUPFAM" id="SSF53335">
    <property type="entry name" value="S-adenosyl-L-methionine-dependent methyltransferases"/>
    <property type="match status" value="1"/>
</dbReference>
<gene>
    <name evidence="2" type="ORF">MM415B00382_0057</name>
</gene>
<keyword evidence="2" id="KW-0808">Transferase</keyword>
<sequence length="197" mass="22428">MRLARPPERLDPDQQALASRRLNVGCGQYPILYWTNLDADPKAIADLHVRVPPLPFEDGALDEIYAGHFLEHLTPKDARAFLAECFRCLTPGGKLGIVVPDTREILRRYLDGALDCIEFPVNVYWSINDLDTLCALFFYHTDDPTDRSPHLWSYDETTLRRALEGAEFTITGAIDRYRDPRIPVGAFYQFGFDAVKP</sequence>
<dbReference type="Gene3D" id="3.40.50.150">
    <property type="entry name" value="Vaccinia Virus protein VP39"/>
    <property type="match status" value="1"/>
</dbReference>
<proteinExistence type="predicted"/>
<dbReference type="GO" id="GO:0008757">
    <property type="term" value="F:S-adenosylmethionine-dependent methyltransferase activity"/>
    <property type="evidence" value="ECO:0007669"/>
    <property type="project" value="InterPro"/>
</dbReference>